<feature type="compositionally biased region" description="Low complexity" evidence="1">
    <location>
        <begin position="98"/>
        <end position="112"/>
    </location>
</feature>
<evidence type="ECO:0000313" key="3">
    <source>
        <dbReference type="Proteomes" id="UP000580250"/>
    </source>
</evidence>
<feature type="compositionally biased region" description="Polar residues" evidence="1">
    <location>
        <begin position="282"/>
        <end position="301"/>
    </location>
</feature>
<reference evidence="2 3" key="1">
    <citation type="submission" date="2020-08" db="EMBL/GenBank/DDBJ databases">
        <authorList>
            <person name="Koutsovoulos G."/>
            <person name="Danchin GJ E."/>
        </authorList>
    </citation>
    <scope>NUCLEOTIDE SEQUENCE [LARGE SCALE GENOMIC DNA]</scope>
</reference>
<evidence type="ECO:0000313" key="2">
    <source>
        <dbReference type="EMBL" id="CAD2135491.1"/>
    </source>
</evidence>
<protein>
    <submittedName>
        <fullName evidence="2">Uncharacterized protein</fullName>
    </submittedName>
</protein>
<sequence length="435" mass="46185">MYNQQQTNPSQHGAPARIVRPNLAAHPQMSPNVAAHSPAQSLHGQQVLDKPGVFNTGRSPQLGSVYSYPGSAGSVPFSPQQHVNVGQQHAIYGSQHLLQHQPQSQQMSHPLSDAPAPNTPSTPQQIPQPHSTGSTATTATFHTHQPGSVPQGSVGPPSSIPMQVGTPAIAQSTNASPSKQPSTSTQPPAAVQPDIDPIATSKMLILKDLRRTIVDLNLCAEKVVENFLSESTGVSTTTGERPEERRSNIIGASTTGGPHSNLGIGGPHSTGPHSNLGFGGPNSVNPHSVQNPLSVNPQSVSAIPPGSVKSGSATDEFGKKEIELSAKEQYDMAKNSFMNVFDNIENNMKLILEVNRQQGKLYNTNAGYAIATFPVHAGVSVPTLTLPNMLHDFTQVMNADKQAIKSNIEELNNLMKKVSNGKIERGLCNLKLLCF</sequence>
<proteinExistence type="predicted"/>
<dbReference type="Proteomes" id="UP000580250">
    <property type="component" value="Unassembled WGS sequence"/>
</dbReference>
<feature type="compositionally biased region" description="Polar residues" evidence="1">
    <location>
        <begin position="119"/>
        <end position="129"/>
    </location>
</feature>
<comment type="caution">
    <text evidence="2">The sequence shown here is derived from an EMBL/GenBank/DDBJ whole genome shotgun (WGS) entry which is preliminary data.</text>
</comment>
<organism evidence="2 3">
    <name type="scientific">Meloidogyne enterolobii</name>
    <name type="common">Root-knot nematode worm</name>
    <name type="synonym">Meloidogyne mayaguensis</name>
    <dbReference type="NCBI Taxonomy" id="390850"/>
    <lineage>
        <taxon>Eukaryota</taxon>
        <taxon>Metazoa</taxon>
        <taxon>Ecdysozoa</taxon>
        <taxon>Nematoda</taxon>
        <taxon>Chromadorea</taxon>
        <taxon>Rhabditida</taxon>
        <taxon>Tylenchina</taxon>
        <taxon>Tylenchomorpha</taxon>
        <taxon>Tylenchoidea</taxon>
        <taxon>Meloidogynidae</taxon>
        <taxon>Meloidogyninae</taxon>
        <taxon>Meloidogyne</taxon>
    </lineage>
</organism>
<dbReference type="AlphaFoldDB" id="A0A6V7TUW0"/>
<feature type="compositionally biased region" description="Low complexity" evidence="1">
    <location>
        <begin position="130"/>
        <end position="157"/>
    </location>
</feature>
<evidence type="ECO:0000256" key="1">
    <source>
        <dbReference type="SAM" id="MobiDB-lite"/>
    </source>
</evidence>
<feature type="region of interest" description="Disordered" evidence="1">
    <location>
        <begin position="232"/>
        <end position="314"/>
    </location>
</feature>
<feature type="compositionally biased region" description="Low complexity" evidence="1">
    <location>
        <begin position="176"/>
        <end position="188"/>
    </location>
</feature>
<gene>
    <name evidence="2" type="ORF">MENT_LOCUS4746</name>
</gene>
<dbReference type="EMBL" id="CAJEWN010000016">
    <property type="protein sequence ID" value="CAD2135491.1"/>
    <property type="molecule type" value="Genomic_DNA"/>
</dbReference>
<feature type="region of interest" description="Disordered" evidence="1">
    <location>
        <begin position="98"/>
        <end position="195"/>
    </location>
</feature>
<name>A0A6V7TUW0_MELEN</name>
<dbReference type="OrthoDB" id="5846314at2759"/>
<accession>A0A6V7TUW0</accession>